<evidence type="ECO:0000256" key="2">
    <source>
        <dbReference type="ARBA" id="ARBA00023125"/>
    </source>
</evidence>
<protein>
    <submittedName>
        <fullName evidence="5">AraC-type DNA-binding protein</fullName>
    </submittedName>
</protein>
<evidence type="ECO:0000313" key="6">
    <source>
        <dbReference type="Proteomes" id="UP000184052"/>
    </source>
</evidence>
<dbReference type="Proteomes" id="UP000184052">
    <property type="component" value="Unassembled WGS sequence"/>
</dbReference>
<name>A0A1M6G2V4_9FIRM</name>
<evidence type="ECO:0000256" key="1">
    <source>
        <dbReference type="ARBA" id="ARBA00023015"/>
    </source>
</evidence>
<sequence length="398" mass="46997">MIEQKFDIWETSKTFGNVSKYNIFTVRNNGVIFVSKIDRFYCRKCKYINSTCIKKWSSGGEISAKLMEPYYYLCPMNYTFIICSNYSVVDDGAVIIGPMIVEENVQKDLDKNPFDDMEKPEGSESVDNVTSIELTSLAEVLFAVMNIRTKKELIVNRKKQILQSELNENVELYQKMSHNYESIFDLENKLINAVSSCDSGESDEIMNRLITVTYIEEKSNIERIKKRFTQTIYLISRSVLEEYMEYKKIEKLNLEYMRKLNMIYGREDIYLWLKDSIESLIDEIRKTSSHKNNMVIYKIQKYVNENYTENISLKDISEKLGMSYNYLSYLFNNEMDMKFKDYLRKIRINKSIEFLESSDYEINRIALEVGFANQSYFTKAFKRETGITPKKYRLTKGI</sequence>
<dbReference type="OrthoDB" id="9778008at2"/>
<dbReference type="SMART" id="SM00342">
    <property type="entry name" value="HTH_ARAC"/>
    <property type="match status" value="1"/>
</dbReference>
<gene>
    <name evidence="5" type="ORF">SAMN02745751_01639</name>
</gene>
<feature type="domain" description="HTH araC/xylS-type" evidence="4">
    <location>
        <begin position="297"/>
        <end position="395"/>
    </location>
</feature>
<dbReference type="STRING" id="1121476.SAMN02745751_01639"/>
<keyword evidence="3" id="KW-0804">Transcription</keyword>
<keyword evidence="2 5" id="KW-0238">DNA-binding</keyword>
<dbReference type="InterPro" id="IPR020449">
    <property type="entry name" value="Tscrpt_reg_AraC-type_HTH"/>
</dbReference>
<dbReference type="RefSeq" id="WP_073049093.1">
    <property type="nucleotide sequence ID" value="NZ_FQZL01000009.1"/>
</dbReference>
<accession>A0A1M6G2V4</accession>
<dbReference type="InterPro" id="IPR018062">
    <property type="entry name" value="HTH_AraC-typ_CS"/>
</dbReference>
<dbReference type="PANTHER" id="PTHR43280:SF28">
    <property type="entry name" value="HTH-TYPE TRANSCRIPTIONAL ACTIVATOR RHAS"/>
    <property type="match status" value="1"/>
</dbReference>
<dbReference type="SUPFAM" id="SSF46689">
    <property type="entry name" value="Homeodomain-like"/>
    <property type="match status" value="2"/>
</dbReference>
<dbReference type="Pfam" id="PF12833">
    <property type="entry name" value="HTH_18"/>
    <property type="match status" value="1"/>
</dbReference>
<dbReference type="EMBL" id="FQZL01000009">
    <property type="protein sequence ID" value="SHJ04296.1"/>
    <property type="molecule type" value="Genomic_DNA"/>
</dbReference>
<evidence type="ECO:0000313" key="5">
    <source>
        <dbReference type="EMBL" id="SHJ04296.1"/>
    </source>
</evidence>
<dbReference type="GO" id="GO:0003700">
    <property type="term" value="F:DNA-binding transcription factor activity"/>
    <property type="evidence" value="ECO:0007669"/>
    <property type="project" value="InterPro"/>
</dbReference>
<organism evidence="5 6">
    <name type="scientific">Dethiosulfatibacter aminovorans DSM 17477</name>
    <dbReference type="NCBI Taxonomy" id="1121476"/>
    <lineage>
        <taxon>Bacteria</taxon>
        <taxon>Bacillati</taxon>
        <taxon>Bacillota</taxon>
        <taxon>Tissierellia</taxon>
        <taxon>Dethiosulfatibacter</taxon>
    </lineage>
</organism>
<evidence type="ECO:0000256" key="3">
    <source>
        <dbReference type="ARBA" id="ARBA00023163"/>
    </source>
</evidence>
<dbReference type="GO" id="GO:0043565">
    <property type="term" value="F:sequence-specific DNA binding"/>
    <property type="evidence" value="ECO:0007669"/>
    <property type="project" value="InterPro"/>
</dbReference>
<dbReference type="PROSITE" id="PS00041">
    <property type="entry name" value="HTH_ARAC_FAMILY_1"/>
    <property type="match status" value="1"/>
</dbReference>
<reference evidence="5 6" key="1">
    <citation type="submission" date="2016-11" db="EMBL/GenBank/DDBJ databases">
        <authorList>
            <person name="Jaros S."/>
            <person name="Januszkiewicz K."/>
            <person name="Wedrychowicz H."/>
        </authorList>
    </citation>
    <scope>NUCLEOTIDE SEQUENCE [LARGE SCALE GENOMIC DNA]</scope>
    <source>
        <strain evidence="5 6">DSM 17477</strain>
    </source>
</reference>
<keyword evidence="6" id="KW-1185">Reference proteome</keyword>
<dbReference type="InterPro" id="IPR009057">
    <property type="entry name" value="Homeodomain-like_sf"/>
</dbReference>
<keyword evidence="1" id="KW-0805">Transcription regulation</keyword>
<dbReference type="PRINTS" id="PR00032">
    <property type="entry name" value="HTHARAC"/>
</dbReference>
<dbReference type="Gene3D" id="1.10.10.60">
    <property type="entry name" value="Homeodomain-like"/>
    <property type="match status" value="2"/>
</dbReference>
<dbReference type="PROSITE" id="PS01124">
    <property type="entry name" value="HTH_ARAC_FAMILY_2"/>
    <property type="match status" value="1"/>
</dbReference>
<dbReference type="InterPro" id="IPR018060">
    <property type="entry name" value="HTH_AraC"/>
</dbReference>
<dbReference type="AlphaFoldDB" id="A0A1M6G2V4"/>
<evidence type="ECO:0000259" key="4">
    <source>
        <dbReference type="PROSITE" id="PS01124"/>
    </source>
</evidence>
<dbReference type="PANTHER" id="PTHR43280">
    <property type="entry name" value="ARAC-FAMILY TRANSCRIPTIONAL REGULATOR"/>
    <property type="match status" value="1"/>
</dbReference>
<proteinExistence type="predicted"/>